<protein>
    <recommendedName>
        <fullName evidence="11 12">Signal recognition particle subunit SRP68</fullName>
        <shortName evidence="12">SRP68</shortName>
    </recommendedName>
</protein>
<dbReference type="GO" id="GO:0030942">
    <property type="term" value="F:endoplasmic reticulum signal peptide binding"/>
    <property type="evidence" value="ECO:0007669"/>
    <property type="project" value="InterPro"/>
</dbReference>
<dbReference type="GO" id="GO:0005730">
    <property type="term" value="C:nucleolus"/>
    <property type="evidence" value="ECO:0007669"/>
    <property type="project" value="UniProtKB-SubCell"/>
</dbReference>
<evidence type="ECO:0000256" key="3">
    <source>
        <dbReference type="ARBA" id="ARBA00004604"/>
    </source>
</evidence>
<organism evidence="14">
    <name type="scientific">Compsopogon caeruleus</name>
    <dbReference type="NCBI Taxonomy" id="31354"/>
    <lineage>
        <taxon>Eukaryota</taxon>
        <taxon>Rhodophyta</taxon>
        <taxon>Compsopogonophyceae</taxon>
        <taxon>Compsopogonales</taxon>
        <taxon>Compsopogonaceae</taxon>
        <taxon>Compsopogon</taxon>
    </lineage>
</organism>
<evidence type="ECO:0000313" key="14">
    <source>
        <dbReference type="EMBL" id="CAD9237820.1"/>
    </source>
</evidence>
<comment type="function">
    <text evidence="12">Component of the signal recognition particle (SRP) complex, a ribonucleoprotein complex that mediates the cotranslational targeting of secretory and membrane proteins to the endoplasmic reticulum (ER). The SRP complex interacts with the signal sequence in nascent secretory and membrane proteins and directs them to the membrane of the ER.</text>
</comment>
<dbReference type="FunFam" id="1.10.3450.40:FF:000001">
    <property type="entry name" value="Signal recognition particle subunit SRP68"/>
    <property type="match status" value="1"/>
</dbReference>
<sequence>MEVDNPPEILKESESSIPQVDQVEVMKERLSLDILRCVKTSQNTYGLRHGDYRRYRQYCTRRLHRIRKTLNFMNGKKRFQKRVPTVTQFAKDPRFMMLTLVQAERAWSHAMELKNAMQVTARTARHATTRMVKAAYWARELEKAARSVADERTSLEAQAYASLMAANASFVREDWKSALQTFMVARRIYEGMANRLDGDDGGLFRQRVEEIDPSIRFCEYNVHGANGTISSIDGVLGSPAGLGKSGPASPSLDLLTAQLESALADRVKSHVEDLATIEWCGSQIPLRSVKVREAVLGAKQEEFALDEEDDADRKTALYDKLFMAYNDASRLVQRELDELRADAAITSEEREKELTYLRGYLSHARLSHTIKRNLLIVRELESHGAGAGESLRLFDTLIHNASEILELPGVNEKTDVHRNASFQIAAFRAGRCRGLAYCYMESQRYREASALFLRSAARFEEVDAQLAKDQLGFDILALIEECRALRCRCVALQSQAASLVSHALQTKLNLDGSSKSASDLYHGLDVFEPRQTLVQIPPPYGSVASKPILFDIASDTIGFPDLAEASKVAPSEEKSQRSGVLGWFSRRR</sequence>
<keyword evidence="9" id="KW-0539">Nucleus</keyword>
<dbReference type="PANTHER" id="PTHR12860">
    <property type="entry name" value="SIGNAL RECOGNITION PARTICLE 68 KDA PROTEIN"/>
    <property type="match status" value="1"/>
</dbReference>
<evidence type="ECO:0000256" key="7">
    <source>
        <dbReference type="ARBA" id="ARBA00022884"/>
    </source>
</evidence>
<evidence type="ECO:0000256" key="2">
    <source>
        <dbReference type="ARBA" id="ARBA00004496"/>
    </source>
</evidence>
<evidence type="ECO:0000256" key="10">
    <source>
        <dbReference type="ARBA" id="ARBA00023274"/>
    </source>
</evidence>
<comment type="similarity">
    <text evidence="4 12">Belongs to the SRP68 family.</text>
</comment>
<dbReference type="EMBL" id="HBGH01017847">
    <property type="protein sequence ID" value="CAD9237817.1"/>
    <property type="molecule type" value="Transcribed_RNA"/>
</dbReference>
<dbReference type="GO" id="GO:0006614">
    <property type="term" value="P:SRP-dependent cotranslational protein targeting to membrane"/>
    <property type="evidence" value="ECO:0007669"/>
    <property type="project" value="InterPro"/>
</dbReference>
<evidence type="ECO:0000256" key="1">
    <source>
        <dbReference type="ARBA" id="ARBA00004240"/>
    </source>
</evidence>
<evidence type="ECO:0000256" key="6">
    <source>
        <dbReference type="ARBA" id="ARBA00022824"/>
    </source>
</evidence>
<evidence type="ECO:0000256" key="12">
    <source>
        <dbReference type="PIRNR" id="PIRNR038995"/>
    </source>
</evidence>
<keyword evidence="7 12" id="KW-0694">RNA-binding</keyword>
<name>A0A6T6CZ51_9RHOD</name>
<dbReference type="CDD" id="cd15481">
    <property type="entry name" value="SRP68-RBD"/>
    <property type="match status" value="1"/>
</dbReference>
<dbReference type="PIRSF" id="PIRSF038995">
    <property type="entry name" value="SRP68"/>
    <property type="match status" value="1"/>
</dbReference>
<dbReference type="GO" id="GO:0008312">
    <property type="term" value="F:7S RNA binding"/>
    <property type="evidence" value="ECO:0007669"/>
    <property type="project" value="InterPro"/>
</dbReference>
<keyword evidence="5 12" id="KW-0963">Cytoplasm</keyword>
<proteinExistence type="inferred from homology"/>
<dbReference type="GO" id="GO:0005783">
    <property type="term" value="C:endoplasmic reticulum"/>
    <property type="evidence" value="ECO:0007669"/>
    <property type="project" value="UniProtKB-SubCell"/>
</dbReference>
<evidence type="ECO:0000313" key="13">
    <source>
        <dbReference type="EMBL" id="CAD9237817.1"/>
    </source>
</evidence>
<keyword evidence="10 12" id="KW-0687">Ribonucleoprotein</keyword>
<dbReference type="EMBL" id="HBGH01017850">
    <property type="protein sequence ID" value="CAD9237820.1"/>
    <property type="molecule type" value="Transcribed_RNA"/>
</dbReference>
<dbReference type="InterPro" id="IPR026258">
    <property type="entry name" value="SRP68"/>
</dbReference>
<dbReference type="GO" id="GO:0005786">
    <property type="term" value="C:signal recognition particle, endoplasmic reticulum targeting"/>
    <property type="evidence" value="ECO:0007669"/>
    <property type="project" value="UniProtKB-KW"/>
</dbReference>
<gene>
    <name evidence="13" type="ORF">CCAE0312_LOCUS9916</name>
    <name evidence="14" type="ORF">CCAE0312_LOCUS9919</name>
</gene>
<dbReference type="InterPro" id="IPR034652">
    <property type="entry name" value="SRP68-RBD"/>
</dbReference>
<evidence type="ECO:0000256" key="11">
    <source>
        <dbReference type="ARBA" id="ARBA00029498"/>
    </source>
</evidence>
<dbReference type="Gene3D" id="1.10.3450.40">
    <property type="entry name" value="Signal recognition particle, SRP68 subunit, RNA-binding domain"/>
    <property type="match status" value="1"/>
</dbReference>
<accession>A0A6T6CZ51</accession>
<dbReference type="PANTHER" id="PTHR12860:SF0">
    <property type="entry name" value="SIGNAL RECOGNITION PARTICLE SUBUNIT SRP68"/>
    <property type="match status" value="1"/>
</dbReference>
<keyword evidence="6" id="KW-0256">Endoplasmic reticulum</keyword>
<comment type="subcellular location">
    <subcellularLocation>
        <location evidence="2 12">Cytoplasm</location>
    </subcellularLocation>
    <subcellularLocation>
        <location evidence="1">Endoplasmic reticulum</location>
    </subcellularLocation>
    <subcellularLocation>
        <location evidence="3">Nucleus</location>
        <location evidence="3">Nucleolus</location>
    </subcellularLocation>
</comment>
<dbReference type="GO" id="GO:0005047">
    <property type="term" value="F:signal recognition particle binding"/>
    <property type="evidence" value="ECO:0007669"/>
    <property type="project" value="InterPro"/>
</dbReference>
<keyword evidence="8 12" id="KW-0733">Signal recognition particle</keyword>
<reference evidence="14" key="1">
    <citation type="submission" date="2021-01" db="EMBL/GenBank/DDBJ databases">
        <authorList>
            <person name="Corre E."/>
            <person name="Pelletier E."/>
            <person name="Niang G."/>
            <person name="Scheremetjew M."/>
            <person name="Finn R."/>
            <person name="Kale V."/>
            <person name="Holt S."/>
            <person name="Cochrane G."/>
            <person name="Meng A."/>
            <person name="Brown T."/>
            <person name="Cohen L."/>
        </authorList>
    </citation>
    <scope>NUCLEOTIDE SEQUENCE</scope>
    <source>
        <strain evidence="14">SAG 36.94</strain>
    </source>
</reference>
<evidence type="ECO:0000256" key="9">
    <source>
        <dbReference type="ARBA" id="ARBA00023242"/>
    </source>
</evidence>
<dbReference type="Pfam" id="PF16969">
    <property type="entry name" value="SRP68"/>
    <property type="match status" value="1"/>
</dbReference>
<dbReference type="GO" id="GO:0005829">
    <property type="term" value="C:cytosol"/>
    <property type="evidence" value="ECO:0007669"/>
    <property type="project" value="UniProtKB-ARBA"/>
</dbReference>
<dbReference type="AlphaFoldDB" id="A0A6T6CZ51"/>
<evidence type="ECO:0000256" key="5">
    <source>
        <dbReference type="ARBA" id="ARBA00022490"/>
    </source>
</evidence>
<evidence type="ECO:0000256" key="4">
    <source>
        <dbReference type="ARBA" id="ARBA00009352"/>
    </source>
</evidence>
<dbReference type="InterPro" id="IPR038253">
    <property type="entry name" value="SRP68_N_sf"/>
</dbReference>
<evidence type="ECO:0000256" key="8">
    <source>
        <dbReference type="ARBA" id="ARBA00023135"/>
    </source>
</evidence>